<dbReference type="InterPro" id="IPR003615">
    <property type="entry name" value="HNH_nuc"/>
</dbReference>
<dbReference type="RefSeq" id="WP_235179146.1">
    <property type="nucleotide sequence ID" value="NZ_JAKFFV010000014.1"/>
</dbReference>
<evidence type="ECO:0000313" key="1">
    <source>
        <dbReference type="EMBL" id="MCF2500818.1"/>
    </source>
</evidence>
<sequence length="290" mass="32764">MSAARNYSIPTLKYLFGLTGNQCAKCKTIIILPDKSNIGQVCHIQAASPGGERYNPNMTDIERASYDNLMILCANCHIETNNVAIFTTAEMQKIKAQHEAKYQKTEPSEDQLTAFLQSTSYDIDFTNREDWGILEAIIKYTLDNAPKSNMTVDEIKASKNFIAFQEKVKLNLPQQEIASFSRQYINSTARQLAIDEYLTRLSEEDPVKVDELREAVIQNYCNIKGVSDPETRIDSLKTIEELALSLIPDVKKHSPQYIGVARALVIQTFEFCSIGQKTQLEAQLSIFDLF</sequence>
<dbReference type="AlphaFoldDB" id="A0A9X1QF96"/>
<name>A0A9X1QF96_9BACT</name>
<dbReference type="CDD" id="cd00085">
    <property type="entry name" value="HNHc"/>
    <property type="match status" value="1"/>
</dbReference>
<comment type="caution">
    <text evidence="1">The sequence shown here is derived from an EMBL/GenBank/DDBJ whole genome shotgun (WGS) entry which is preliminary data.</text>
</comment>
<evidence type="ECO:0000313" key="2">
    <source>
        <dbReference type="Proteomes" id="UP001139411"/>
    </source>
</evidence>
<dbReference type="Proteomes" id="UP001139411">
    <property type="component" value="Unassembled WGS sequence"/>
</dbReference>
<dbReference type="EMBL" id="JAKFFV010000014">
    <property type="protein sequence ID" value="MCF2500818.1"/>
    <property type="molecule type" value="Genomic_DNA"/>
</dbReference>
<reference evidence="1" key="1">
    <citation type="submission" date="2022-01" db="EMBL/GenBank/DDBJ databases">
        <title>Novel species in genus Dyadobacter.</title>
        <authorList>
            <person name="Ma C."/>
        </authorList>
    </citation>
    <scope>NUCLEOTIDE SEQUENCE</scope>
    <source>
        <strain evidence="1">CY357</strain>
    </source>
</reference>
<organism evidence="1 2">
    <name type="scientific">Dyadobacter chenhuakuii</name>
    <dbReference type="NCBI Taxonomy" id="2909339"/>
    <lineage>
        <taxon>Bacteria</taxon>
        <taxon>Pseudomonadati</taxon>
        <taxon>Bacteroidota</taxon>
        <taxon>Cytophagia</taxon>
        <taxon>Cytophagales</taxon>
        <taxon>Spirosomataceae</taxon>
        <taxon>Dyadobacter</taxon>
    </lineage>
</organism>
<gene>
    <name evidence="1" type="ORF">L0661_21025</name>
</gene>
<accession>A0A9X1QF96</accession>
<protein>
    <submittedName>
        <fullName evidence="1">Uncharacterized protein</fullName>
    </submittedName>
</protein>
<proteinExistence type="predicted"/>